<organism evidence="3 4">
    <name type="scientific">Cupriavidus oxalaticus</name>
    <dbReference type="NCBI Taxonomy" id="96344"/>
    <lineage>
        <taxon>Bacteria</taxon>
        <taxon>Pseudomonadati</taxon>
        <taxon>Pseudomonadota</taxon>
        <taxon>Betaproteobacteria</taxon>
        <taxon>Burkholderiales</taxon>
        <taxon>Burkholderiaceae</taxon>
        <taxon>Cupriavidus</taxon>
    </lineage>
</organism>
<dbReference type="AlphaFoldDB" id="A0A4V1BYV5"/>
<comment type="similarity">
    <text evidence="1 2">Belongs to the RTX toxin acyltransferase family.</text>
</comment>
<dbReference type="KEGG" id="cox:E0W60_18700"/>
<sequence length="151" mass="16705">MTTPTNTEQLAKFAAEQAQRVIKKIPLLGPVSWLMMNNPSTRHAFFADLEWRVMPPLVLEQAKLYMKGDMPTAFVTWAYLSETVVERFVRPPFHLAPGDWKSGDKVILIDLIAPYGGAAEVVADLKQTALAGKVIHQVAPETASSMNVITL</sequence>
<dbReference type="EMBL" id="CP038635">
    <property type="protein sequence ID" value="QBY53142.1"/>
    <property type="molecule type" value="Genomic_DNA"/>
</dbReference>
<accession>A0A4V1BYV5</accession>
<dbReference type="Pfam" id="PF02794">
    <property type="entry name" value="HlyC"/>
    <property type="match status" value="1"/>
</dbReference>
<dbReference type="EC" id="2.3.1.-" evidence="2"/>
<evidence type="ECO:0000256" key="1">
    <source>
        <dbReference type="ARBA" id="ARBA00005686"/>
    </source>
</evidence>
<reference evidence="3 4" key="1">
    <citation type="submission" date="2019-03" db="EMBL/GenBank/DDBJ databases">
        <title>Efficiently degradation of phenoxyalkanoic acid herbicides by Cupriavidus oxalaticus strain X32.</title>
        <authorList>
            <person name="Sheng X."/>
        </authorList>
    </citation>
    <scope>NUCLEOTIDE SEQUENCE [LARGE SCALE GENOMIC DNA]</scope>
    <source>
        <strain evidence="3 4">X32</strain>
    </source>
</reference>
<dbReference type="PRINTS" id="PR01489">
    <property type="entry name" value="RTXTOXINC"/>
</dbReference>
<keyword evidence="2 3" id="KW-0012">Acyltransferase</keyword>
<dbReference type="GO" id="GO:0009404">
    <property type="term" value="P:toxin metabolic process"/>
    <property type="evidence" value="ECO:0007669"/>
    <property type="project" value="UniProtKB-UniRule"/>
</dbReference>
<dbReference type="InterPro" id="IPR003996">
    <property type="entry name" value="RTX_toxin-activating_protC_bac"/>
</dbReference>
<gene>
    <name evidence="3" type="ORF">E0W60_18700</name>
</gene>
<dbReference type="RefSeq" id="WP_135705207.1">
    <property type="nucleotide sequence ID" value="NZ_CP038635.1"/>
</dbReference>
<keyword evidence="2" id="KW-0963">Cytoplasm</keyword>
<comment type="subcellular location">
    <subcellularLocation>
        <location evidence="2">Cytoplasm</location>
    </subcellularLocation>
</comment>
<dbReference type="OrthoDB" id="8596436at2"/>
<evidence type="ECO:0000313" key="4">
    <source>
        <dbReference type="Proteomes" id="UP000295294"/>
    </source>
</evidence>
<evidence type="ECO:0000313" key="3">
    <source>
        <dbReference type="EMBL" id="QBY53142.1"/>
    </source>
</evidence>
<proteinExistence type="inferred from homology"/>
<dbReference type="STRING" id="1349762.GCA_001592245_05178"/>
<dbReference type="GO" id="GO:0016746">
    <property type="term" value="F:acyltransferase activity"/>
    <property type="evidence" value="ECO:0007669"/>
    <property type="project" value="UniProtKB-UniRule"/>
</dbReference>
<dbReference type="GO" id="GO:0005737">
    <property type="term" value="C:cytoplasm"/>
    <property type="evidence" value="ECO:0007669"/>
    <property type="project" value="UniProtKB-SubCell"/>
</dbReference>
<dbReference type="GO" id="GO:0031640">
    <property type="term" value="P:killing of cells of another organism"/>
    <property type="evidence" value="ECO:0007669"/>
    <property type="project" value="UniProtKB-KW"/>
</dbReference>
<protein>
    <recommendedName>
        <fullName evidence="2">RTX toxin-activating lysine-acyltransferase</fullName>
        <ecNumber evidence="2">2.3.1.-</ecNumber>
    </recommendedName>
</protein>
<keyword evidence="2" id="KW-0204">Cytolysis</keyword>
<dbReference type="Proteomes" id="UP000295294">
    <property type="component" value="Chromosome 2"/>
</dbReference>
<comment type="function">
    <text evidence="2">Involved in fatty acylation of protoxin at internal lysine residues, thereby converting it to the active toxin.</text>
</comment>
<evidence type="ECO:0000256" key="2">
    <source>
        <dbReference type="RuleBase" id="RU368102"/>
    </source>
</evidence>
<keyword evidence="2 3" id="KW-0808">Transferase</keyword>
<name>A0A4V1BYV5_9BURK</name>